<evidence type="ECO:0000256" key="3">
    <source>
        <dbReference type="ARBA" id="ARBA00022679"/>
    </source>
</evidence>
<evidence type="ECO:0000256" key="5">
    <source>
        <dbReference type="ARBA" id="ARBA00023012"/>
    </source>
</evidence>
<organism evidence="8 9">
    <name type="scientific">Parapedobacter indicus</name>
    <dbReference type="NCBI Taxonomy" id="1477437"/>
    <lineage>
        <taxon>Bacteria</taxon>
        <taxon>Pseudomonadati</taxon>
        <taxon>Bacteroidota</taxon>
        <taxon>Sphingobacteriia</taxon>
        <taxon>Sphingobacteriales</taxon>
        <taxon>Sphingobacteriaceae</taxon>
        <taxon>Parapedobacter</taxon>
    </lineage>
</organism>
<keyword evidence="9" id="KW-1185">Reference proteome</keyword>
<dbReference type="AlphaFoldDB" id="A0A1I3RWU8"/>
<feature type="transmembrane region" description="Helical" evidence="6">
    <location>
        <begin position="234"/>
        <end position="253"/>
    </location>
</feature>
<dbReference type="InterPro" id="IPR019734">
    <property type="entry name" value="TPR_rpt"/>
</dbReference>
<dbReference type="Gene3D" id="1.25.40.10">
    <property type="entry name" value="Tetratricopeptide repeat domain"/>
    <property type="match status" value="1"/>
</dbReference>
<dbReference type="PANTHER" id="PTHR24421">
    <property type="entry name" value="NITRATE/NITRITE SENSOR PROTEIN NARX-RELATED"/>
    <property type="match status" value="1"/>
</dbReference>
<dbReference type="Pfam" id="PF02518">
    <property type="entry name" value="HATPase_c"/>
    <property type="match status" value="1"/>
</dbReference>
<proteinExistence type="predicted"/>
<dbReference type="SMART" id="SM00387">
    <property type="entry name" value="HATPase_c"/>
    <property type="match status" value="1"/>
</dbReference>
<keyword evidence="5" id="KW-0902">Two-component regulatory system</keyword>
<protein>
    <recommendedName>
        <fullName evidence="2">histidine kinase</fullName>
        <ecNumber evidence="2">2.7.13.3</ecNumber>
    </recommendedName>
</protein>
<evidence type="ECO:0000313" key="9">
    <source>
        <dbReference type="Proteomes" id="UP000198670"/>
    </source>
</evidence>
<evidence type="ECO:0000256" key="4">
    <source>
        <dbReference type="ARBA" id="ARBA00022777"/>
    </source>
</evidence>
<evidence type="ECO:0000256" key="1">
    <source>
        <dbReference type="ARBA" id="ARBA00000085"/>
    </source>
</evidence>
<dbReference type="EMBL" id="FOQO01000010">
    <property type="protein sequence ID" value="SFJ49807.1"/>
    <property type="molecule type" value="Genomic_DNA"/>
</dbReference>
<feature type="domain" description="Histidine kinase" evidence="7">
    <location>
        <begin position="291"/>
        <end position="486"/>
    </location>
</feature>
<dbReference type="InterPro" id="IPR011990">
    <property type="entry name" value="TPR-like_helical_dom_sf"/>
</dbReference>
<dbReference type="InterPro" id="IPR036890">
    <property type="entry name" value="HATPase_C_sf"/>
</dbReference>
<dbReference type="EC" id="2.7.13.3" evidence="2"/>
<dbReference type="PRINTS" id="PR00344">
    <property type="entry name" value="BCTRLSENSOR"/>
</dbReference>
<evidence type="ECO:0000256" key="6">
    <source>
        <dbReference type="SAM" id="Phobius"/>
    </source>
</evidence>
<gene>
    <name evidence="8" type="ORF">SAMN05444682_110133</name>
</gene>
<dbReference type="Pfam" id="PF13181">
    <property type="entry name" value="TPR_8"/>
    <property type="match status" value="1"/>
</dbReference>
<dbReference type="Proteomes" id="UP000198670">
    <property type="component" value="Unassembled WGS sequence"/>
</dbReference>
<name>A0A1I3RWU8_9SPHI</name>
<keyword evidence="6" id="KW-0472">Membrane</keyword>
<dbReference type="InterPro" id="IPR005467">
    <property type="entry name" value="His_kinase_dom"/>
</dbReference>
<dbReference type="Pfam" id="PF13424">
    <property type="entry name" value="TPR_12"/>
    <property type="match status" value="1"/>
</dbReference>
<dbReference type="Gene3D" id="3.30.565.10">
    <property type="entry name" value="Histidine kinase-like ATPase, C-terminal domain"/>
    <property type="match status" value="1"/>
</dbReference>
<evidence type="ECO:0000256" key="2">
    <source>
        <dbReference type="ARBA" id="ARBA00012438"/>
    </source>
</evidence>
<dbReference type="GO" id="GO:0004673">
    <property type="term" value="F:protein histidine kinase activity"/>
    <property type="evidence" value="ECO:0007669"/>
    <property type="project" value="UniProtKB-EC"/>
</dbReference>
<comment type="catalytic activity">
    <reaction evidence="1">
        <text>ATP + protein L-histidine = ADP + protein N-phospho-L-histidine.</text>
        <dbReference type="EC" id="2.7.13.3"/>
    </reaction>
</comment>
<sequence length="489" mass="55030">MEMHQIGQVYLKAGHPKEAIQYFRKSSGKAEQPADAKLIAMNELYIAVATGQTRPTNTQLDSCFKAVLERFQHTKDSRGEYLALHEYGLALERQHRYDEAVQALNSALQGREKLALEQETAQSLTALARIHHEQGDDREAVPYLHRAEQLVNVKKYPETLMDIYRLLHRIYLTADNEELAAPYRRKLLGLERQRDETIAAQQAFKTGQREEAERLDLLHALDRAEQAMQFNRRIFLAIVGMLLLLVIVGIMILHRRQREKLHRAQLNQLQQEQALKTAAAIMDMREQERAAIASHLHDEVGALIAVAKLNLRKVANDHALLEGKTRLVSAQRLLDDIGTTVRHVSHGLMPPLLEKVGLKAAVTEFVEEIMATEAVSVSILIVGLDDTSAWKKSDQITLYRMVQELIANALKHAHASKIDVQLVELENEVTLMVEDDGRGMESPNAHNKGMGLALIRKQVEHYGGQLEISGRHPRGTAVVVVLPLPTVSC</sequence>
<dbReference type="SUPFAM" id="SSF55874">
    <property type="entry name" value="ATPase domain of HSP90 chaperone/DNA topoisomerase II/histidine kinase"/>
    <property type="match status" value="1"/>
</dbReference>
<accession>A0A1I3RWU8</accession>
<keyword evidence="6" id="KW-1133">Transmembrane helix</keyword>
<dbReference type="PANTHER" id="PTHR24421:SF59">
    <property type="entry name" value="OXYGEN SENSOR HISTIDINE KINASE NREB"/>
    <property type="match status" value="1"/>
</dbReference>
<dbReference type="STRING" id="1477437.SAMN05444682_110133"/>
<evidence type="ECO:0000313" key="8">
    <source>
        <dbReference type="EMBL" id="SFJ49807.1"/>
    </source>
</evidence>
<dbReference type="GO" id="GO:0000160">
    <property type="term" value="P:phosphorelay signal transduction system"/>
    <property type="evidence" value="ECO:0007669"/>
    <property type="project" value="UniProtKB-KW"/>
</dbReference>
<dbReference type="InterPro" id="IPR050482">
    <property type="entry name" value="Sensor_HK_TwoCompSys"/>
</dbReference>
<evidence type="ECO:0000259" key="7">
    <source>
        <dbReference type="PROSITE" id="PS50109"/>
    </source>
</evidence>
<dbReference type="InterPro" id="IPR004358">
    <property type="entry name" value="Sig_transdc_His_kin-like_C"/>
</dbReference>
<keyword evidence="3" id="KW-0808">Transferase</keyword>
<dbReference type="CDD" id="cd16917">
    <property type="entry name" value="HATPase_UhpB-NarQ-NarX-like"/>
    <property type="match status" value="1"/>
</dbReference>
<dbReference type="RefSeq" id="WP_181127813.1">
    <property type="nucleotide sequence ID" value="NZ_FOQO01000010.1"/>
</dbReference>
<dbReference type="PROSITE" id="PS50109">
    <property type="entry name" value="HIS_KIN"/>
    <property type="match status" value="1"/>
</dbReference>
<keyword evidence="6" id="KW-0812">Transmembrane</keyword>
<dbReference type="SUPFAM" id="SSF48452">
    <property type="entry name" value="TPR-like"/>
    <property type="match status" value="1"/>
</dbReference>
<dbReference type="InterPro" id="IPR003594">
    <property type="entry name" value="HATPase_dom"/>
</dbReference>
<keyword evidence="4 8" id="KW-0418">Kinase</keyword>
<reference evidence="8 9" key="1">
    <citation type="submission" date="2016-10" db="EMBL/GenBank/DDBJ databases">
        <authorList>
            <person name="de Groot N.N."/>
        </authorList>
    </citation>
    <scope>NUCLEOTIDE SEQUENCE [LARGE SCALE GENOMIC DNA]</scope>
    <source>
        <strain evidence="8 9">RK1</strain>
    </source>
</reference>